<sequence length="448" mass="47628">MTRLIALFLATCFLTLSCGEEEEEEATGSIKISMTTTGTPSSSSLNLLSTAADFRNSSIASGAPDSMTIYIQKIALQQGSTGSPYTVFYDEAGKGIKVSSGKVDISQLFTVYECIGNDGIPVEGLECPCGLDDDDAPVEYNEDGTCPGEGTDAVGIAPASEGTYDYIAIDYYQRAKVTGCVTGNFSSTSDSGGADTQGERTYCTQESLHTFQSTQGAASASEFENVTAQEMNLQVSLGSDLTQDETETISYKYPLSESITVSADSSPTMTMVIDTNRMLRFYNQNVTQSINPGVPSDRSFFFNTVFDYSVFAFVGSPGDIRGFQWWTDACSGTVTADRLCADSGNVQTVAGWLTVVKDSSGTPLVAGFMPDDDNSWTIIKGSNKSADGLDADAFTADGANYNIGFSLGTDGAGTIYGANLDADLNSTQEITFEGLQSSYGKLYLNRQL</sequence>
<dbReference type="Proteomes" id="UP000192907">
    <property type="component" value="Unassembled WGS sequence"/>
</dbReference>
<accession>A0A1Y6BRJ8</accession>
<dbReference type="PROSITE" id="PS51257">
    <property type="entry name" value="PROKAR_LIPOPROTEIN"/>
    <property type="match status" value="1"/>
</dbReference>
<protein>
    <submittedName>
        <fullName evidence="1">Uncharacterized protein</fullName>
    </submittedName>
</protein>
<evidence type="ECO:0000313" key="2">
    <source>
        <dbReference type="Proteomes" id="UP000192907"/>
    </source>
</evidence>
<proteinExistence type="predicted"/>
<dbReference type="EMBL" id="FWZT01000006">
    <property type="protein sequence ID" value="SMF16284.1"/>
    <property type="molecule type" value="Genomic_DNA"/>
</dbReference>
<reference evidence="2" key="1">
    <citation type="submission" date="2017-04" db="EMBL/GenBank/DDBJ databases">
        <authorList>
            <person name="Varghese N."/>
            <person name="Submissions S."/>
        </authorList>
    </citation>
    <scope>NUCLEOTIDE SEQUENCE [LARGE SCALE GENOMIC DNA]</scope>
    <source>
        <strain evidence="2">RKEM611</strain>
    </source>
</reference>
<organism evidence="1 2">
    <name type="scientific">Pseudobacteriovorax antillogorgiicola</name>
    <dbReference type="NCBI Taxonomy" id="1513793"/>
    <lineage>
        <taxon>Bacteria</taxon>
        <taxon>Pseudomonadati</taxon>
        <taxon>Bdellovibrionota</taxon>
        <taxon>Oligoflexia</taxon>
        <taxon>Oligoflexales</taxon>
        <taxon>Pseudobacteriovoracaceae</taxon>
        <taxon>Pseudobacteriovorax</taxon>
    </lineage>
</organism>
<name>A0A1Y6BRJ8_9BACT</name>
<dbReference type="RefSeq" id="WP_132318094.1">
    <property type="nucleotide sequence ID" value="NZ_FWZT01000006.1"/>
</dbReference>
<dbReference type="AlphaFoldDB" id="A0A1Y6BRJ8"/>
<gene>
    <name evidence="1" type="ORF">SAMN06296036_10627</name>
</gene>
<keyword evidence="2" id="KW-1185">Reference proteome</keyword>
<evidence type="ECO:0000313" key="1">
    <source>
        <dbReference type="EMBL" id="SMF16284.1"/>
    </source>
</evidence>